<feature type="domain" description="ABM" evidence="1">
    <location>
        <begin position="20"/>
        <end position="75"/>
    </location>
</feature>
<accession>A0ABW6CKV4</accession>
<dbReference type="Pfam" id="PF03992">
    <property type="entry name" value="ABM"/>
    <property type="match status" value="1"/>
</dbReference>
<evidence type="ECO:0000313" key="2">
    <source>
        <dbReference type="EMBL" id="MFD3262878.1"/>
    </source>
</evidence>
<keyword evidence="2" id="KW-0503">Monooxygenase</keyword>
<dbReference type="Proteomes" id="UP001598130">
    <property type="component" value="Unassembled WGS sequence"/>
</dbReference>
<dbReference type="EMBL" id="JAOTJD010000003">
    <property type="protein sequence ID" value="MFD3262878.1"/>
    <property type="molecule type" value="Genomic_DNA"/>
</dbReference>
<keyword evidence="2" id="KW-0560">Oxidoreductase</keyword>
<sequence>MPDAAPHVLILHEVEDYPAWKAVFDAAADLRKAAGELSFQVLRHDDDANRIVHFSRWRSLDNARTFFESAALVEIRRRAGVRAPVFLYLDQLAQGNL</sequence>
<dbReference type="InterPro" id="IPR011008">
    <property type="entry name" value="Dimeric_a/b-barrel"/>
</dbReference>
<dbReference type="SUPFAM" id="SSF54909">
    <property type="entry name" value="Dimeric alpha+beta barrel"/>
    <property type="match status" value="1"/>
</dbReference>
<proteinExistence type="predicted"/>
<evidence type="ECO:0000259" key="1">
    <source>
        <dbReference type="Pfam" id="PF03992"/>
    </source>
</evidence>
<gene>
    <name evidence="2" type="ORF">OCL97_02735</name>
</gene>
<dbReference type="Gene3D" id="3.30.70.100">
    <property type="match status" value="1"/>
</dbReference>
<organism evidence="2 3">
    <name type="scientific">Phenylobacterium ferrooxidans</name>
    <dbReference type="NCBI Taxonomy" id="2982689"/>
    <lineage>
        <taxon>Bacteria</taxon>
        <taxon>Pseudomonadati</taxon>
        <taxon>Pseudomonadota</taxon>
        <taxon>Alphaproteobacteria</taxon>
        <taxon>Caulobacterales</taxon>
        <taxon>Caulobacteraceae</taxon>
        <taxon>Phenylobacterium</taxon>
    </lineage>
</organism>
<name>A0ABW6CKV4_9CAUL</name>
<protein>
    <submittedName>
        <fullName evidence="2">Antibiotic biosynthesis monooxygenase</fullName>
    </submittedName>
</protein>
<keyword evidence="3" id="KW-1185">Reference proteome</keyword>
<dbReference type="GO" id="GO:0004497">
    <property type="term" value="F:monooxygenase activity"/>
    <property type="evidence" value="ECO:0007669"/>
    <property type="project" value="UniProtKB-KW"/>
</dbReference>
<comment type="caution">
    <text evidence="2">The sequence shown here is derived from an EMBL/GenBank/DDBJ whole genome shotgun (WGS) entry which is preliminary data.</text>
</comment>
<dbReference type="InterPro" id="IPR007138">
    <property type="entry name" value="ABM_dom"/>
</dbReference>
<reference evidence="2 3" key="1">
    <citation type="submission" date="2022-09" db="EMBL/GenBank/DDBJ databases">
        <title>New species of Phenylobacterium.</title>
        <authorList>
            <person name="Mieszkin S."/>
        </authorList>
    </citation>
    <scope>NUCLEOTIDE SEQUENCE [LARGE SCALE GENOMIC DNA]</scope>
    <source>
        <strain evidence="2 3">HK31-G</strain>
    </source>
</reference>
<evidence type="ECO:0000313" key="3">
    <source>
        <dbReference type="Proteomes" id="UP001598130"/>
    </source>
</evidence>
<dbReference type="RefSeq" id="WP_377367384.1">
    <property type="nucleotide sequence ID" value="NZ_JAOTJD010000003.1"/>
</dbReference>